<keyword evidence="4 5" id="KW-0472">Membrane</keyword>
<evidence type="ECO:0000313" key="8">
    <source>
        <dbReference type="EMBL" id="TGL56713.1"/>
    </source>
</evidence>
<dbReference type="Proteomes" id="UP000297693">
    <property type="component" value="Unassembled WGS sequence"/>
</dbReference>
<gene>
    <name evidence="8" type="ORF">EHQ58_16085</name>
</gene>
<evidence type="ECO:0000256" key="4">
    <source>
        <dbReference type="ARBA" id="ARBA00023136"/>
    </source>
</evidence>
<dbReference type="PROSITE" id="PS50929">
    <property type="entry name" value="ABC_TM1F"/>
    <property type="match status" value="1"/>
</dbReference>
<dbReference type="InterPro" id="IPR011527">
    <property type="entry name" value="ABC1_TM_dom"/>
</dbReference>
<sequence length="746" mass="84483">MSNLIKKILPFWGKGTEKKSFRSLPEHDSLESRFQSIISFFQFRNGVKNFPSDILTIINDYDFGSRKSTIEGLAEIIRVIPKKFNLIMKLHDLSILEIRSYVTESSPLLVILGNENGMIQDMFAIEGYSGLSYHLVDIQTNEKMKLSESKLIELFSLKNLSQKIKILSAEPTSRFLSPIKKEKKADKFFSAIRQIFFLMKLERKDIWIITIYGIGIGILSLVIPISTSSLVNVVTFGVMLQPVYVLTFIVVCFMGFAGLMQVVQTYVIEILQRRIFVRIAIEFSEKFPQINNDTFSTKHRPELANRFFDTVTIQKSINSLLVDGLSVVLTAIIGFTLIATYHPLFLVFDVFVLFIGAYLIIYRRGVKAAYNYLDVSLEKYRVGAWIEEISRHESLFHSNIGRNFAYEKMENLMKDYLWTRERFFHNYIRQVVGLVSVQTIASGVLLGIGGYLVIERQLTIGQLVAAEIVISKVLSDMAKFGKHLEGFYSLVASVDKVTSVLDAASDETPNNLYFGQESKNVLEVHGLSYENALGKKLLEDIHFSILMNRKIALKITDVQAKDALFDILIGLIRPDSGEVLVGGQNVLNTDYFLHHNNIILLRRNELVEGDLTENIRLGDSQISHLDIIRAIDILGGSEILKSLPDGLKTSVATFGAPLNQMERSLIQLVRFVVHKPKLAIIDGLLDEIPEFMVNRFFEYANGKDSHGTVLLYSKLPTVLSKVDSVIILEDTSAKKIMEKQGKKRNV</sequence>
<dbReference type="PANTHER" id="PTHR43394">
    <property type="entry name" value="ATP-DEPENDENT PERMEASE MDL1, MITOCHONDRIAL"/>
    <property type="match status" value="1"/>
</dbReference>
<dbReference type="GO" id="GO:0005886">
    <property type="term" value="C:plasma membrane"/>
    <property type="evidence" value="ECO:0007669"/>
    <property type="project" value="UniProtKB-SubCell"/>
</dbReference>
<evidence type="ECO:0000313" key="9">
    <source>
        <dbReference type="Proteomes" id="UP000297693"/>
    </source>
</evidence>
<feature type="transmembrane region" description="Helical" evidence="5">
    <location>
        <begin position="245"/>
        <end position="268"/>
    </location>
</feature>
<evidence type="ECO:0000256" key="3">
    <source>
        <dbReference type="ARBA" id="ARBA00022989"/>
    </source>
</evidence>
<dbReference type="Gene3D" id="3.40.50.300">
    <property type="entry name" value="P-loop containing nucleotide triphosphate hydrolases"/>
    <property type="match status" value="1"/>
</dbReference>
<evidence type="ECO:0000259" key="7">
    <source>
        <dbReference type="PROSITE" id="PS50929"/>
    </source>
</evidence>
<dbReference type="RefSeq" id="WP_135624931.1">
    <property type="nucleotide sequence ID" value="NZ_RQGD01000045.1"/>
</dbReference>
<feature type="transmembrane region" description="Helical" evidence="5">
    <location>
        <begin position="206"/>
        <end position="225"/>
    </location>
</feature>
<keyword evidence="3 5" id="KW-1133">Transmembrane helix</keyword>
<dbReference type="SUPFAM" id="SSF52540">
    <property type="entry name" value="P-loop containing nucleoside triphosphate hydrolases"/>
    <property type="match status" value="1"/>
</dbReference>
<evidence type="ECO:0000259" key="6">
    <source>
        <dbReference type="PROSITE" id="PS50893"/>
    </source>
</evidence>
<evidence type="ECO:0000256" key="2">
    <source>
        <dbReference type="ARBA" id="ARBA00022692"/>
    </source>
</evidence>
<comment type="caution">
    <text evidence="8">The sequence shown here is derived from an EMBL/GenBank/DDBJ whole genome shotgun (WGS) entry which is preliminary data.</text>
</comment>
<evidence type="ECO:0000256" key="1">
    <source>
        <dbReference type="ARBA" id="ARBA00004651"/>
    </source>
</evidence>
<dbReference type="InterPro" id="IPR003439">
    <property type="entry name" value="ABC_transporter-like_ATP-bd"/>
</dbReference>
<keyword evidence="2 5" id="KW-0812">Transmembrane</keyword>
<dbReference type="SUPFAM" id="SSF90123">
    <property type="entry name" value="ABC transporter transmembrane region"/>
    <property type="match status" value="1"/>
</dbReference>
<keyword evidence="8" id="KW-0547">Nucleotide-binding</keyword>
<dbReference type="GO" id="GO:0015421">
    <property type="term" value="F:ABC-type oligopeptide transporter activity"/>
    <property type="evidence" value="ECO:0007669"/>
    <property type="project" value="TreeGrafter"/>
</dbReference>
<feature type="domain" description="ABC transporter" evidence="6">
    <location>
        <begin position="522"/>
        <end position="746"/>
    </location>
</feature>
<dbReference type="PANTHER" id="PTHR43394:SF4">
    <property type="entry name" value="TOXIN SECRETION ABC TRANSPORTER ATP-BINDING PROTEIN"/>
    <property type="match status" value="1"/>
</dbReference>
<reference evidence="8" key="1">
    <citation type="journal article" date="2019" name="PLoS Negl. Trop. Dis.">
        <title>Revisiting the worldwide diversity of Leptospira species in the environment.</title>
        <authorList>
            <person name="Vincent A.T."/>
            <person name="Schiettekatte O."/>
            <person name="Bourhy P."/>
            <person name="Veyrier F.J."/>
            <person name="Picardeau M."/>
        </authorList>
    </citation>
    <scope>NUCLEOTIDE SEQUENCE [LARGE SCALE GENOMIC DNA]</scope>
    <source>
        <strain evidence="8">201702476</strain>
    </source>
</reference>
<dbReference type="GO" id="GO:0016887">
    <property type="term" value="F:ATP hydrolysis activity"/>
    <property type="evidence" value="ECO:0007669"/>
    <property type="project" value="InterPro"/>
</dbReference>
<dbReference type="OrthoDB" id="311344at2"/>
<evidence type="ECO:0000256" key="5">
    <source>
        <dbReference type="SAM" id="Phobius"/>
    </source>
</evidence>
<name>A0A4R9JV33_9LEPT</name>
<dbReference type="PROSITE" id="PS50893">
    <property type="entry name" value="ABC_TRANSPORTER_2"/>
    <property type="match status" value="1"/>
</dbReference>
<keyword evidence="8" id="KW-0067">ATP-binding</keyword>
<keyword evidence="9" id="KW-1185">Reference proteome</keyword>
<dbReference type="GO" id="GO:0005524">
    <property type="term" value="F:ATP binding"/>
    <property type="evidence" value="ECO:0007669"/>
    <property type="project" value="UniProtKB-KW"/>
</dbReference>
<accession>A0A4R9JV33</accession>
<feature type="domain" description="ABC transmembrane type-1" evidence="7">
    <location>
        <begin position="207"/>
        <end position="466"/>
    </location>
</feature>
<feature type="transmembrane region" description="Helical" evidence="5">
    <location>
        <begin position="431"/>
        <end position="454"/>
    </location>
</feature>
<feature type="transmembrane region" description="Helical" evidence="5">
    <location>
        <begin position="344"/>
        <end position="362"/>
    </location>
</feature>
<proteinExistence type="predicted"/>
<protein>
    <submittedName>
        <fullName evidence="8">ABC transporter ATP-binding protein</fullName>
    </submittedName>
</protein>
<comment type="subcellular location">
    <subcellularLocation>
        <location evidence="1">Cell membrane</location>
        <topology evidence="1">Multi-pass membrane protein</topology>
    </subcellularLocation>
</comment>
<dbReference type="EMBL" id="RQGD01000045">
    <property type="protein sequence ID" value="TGL56713.1"/>
    <property type="molecule type" value="Genomic_DNA"/>
</dbReference>
<feature type="transmembrane region" description="Helical" evidence="5">
    <location>
        <begin position="320"/>
        <end position="338"/>
    </location>
</feature>
<dbReference type="Gene3D" id="1.20.1560.10">
    <property type="entry name" value="ABC transporter type 1, transmembrane domain"/>
    <property type="match status" value="1"/>
</dbReference>
<organism evidence="8 9">
    <name type="scientific">Leptospira ognonensis</name>
    <dbReference type="NCBI Taxonomy" id="2484945"/>
    <lineage>
        <taxon>Bacteria</taxon>
        <taxon>Pseudomonadati</taxon>
        <taxon>Spirochaetota</taxon>
        <taxon>Spirochaetia</taxon>
        <taxon>Leptospirales</taxon>
        <taxon>Leptospiraceae</taxon>
        <taxon>Leptospira</taxon>
    </lineage>
</organism>
<dbReference type="InterPro" id="IPR036640">
    <property type="entry name" value="ABC1_TM_sf"/>
</dbReference>
<dbReference type="AlphaFoldDB" id="A0A4R9JV33"/>
<dbReference type="InterPro" id="IPR027417">
    <property type="entry name" value="P-loop_NTPase"/>
</dbReference>
<dbReference type="InterPro" id="IPR039421">
    <property type="entry name" value="Type_1_exporter"/>
</dbReference>